<dbReference type="EMBL" id="JABBNT010000001">
    <property type="protein sequence ID" value="NMM43024.1"/>
    <property type="molecule type" value="Genomic_DNA"/>
</dbReference>
<keyword evidence="5" id="KW-1185">Reference proteome</keyword>
<dbReference type="InterPro" id="IPR008948">
    <property type="entry name" value="L-Aspartase-like"/>
</dbReference>
<dbReference type="InterPro" id="IPR020557">
    <property type="entry name" value="Fumarate_lyase_CS"/>
</dbReference>
<dbReference type="GO" id="GO:0047472">
    <property type="term" value="F:3-carboxy-cis,cis-muconate cycloisomerase activity"/>
    <property type="evidence" value="ECO:0007669"/>
    <property type="project" value="UniProtKB-UniRule"/>
</dbReference>
<proteinExistence type="inferred from homology"/>
<comment type="similarity">
    <text evidence="1">Belongs to the class-II fumarase/aspartase family.</text>
</comment>
<dbReference type="PANTHER" id="PTHR43172:SF2">
    <property type="entry name" value="ADENYLOSUCCINATE LYASE C-TERMINAL DOMAIN-CONTAINING PROTEIN"/>
    <property type="match status" value="1"/>
</dbReference>
<keyword evidence="4" id="KW-0413">Isomerase</keyword>
<reference evidence="4 5" key="1">
    <citation type="submission" date="2020-04" db="EMBL/GenBank/DDBJ databases">
        <title>Rhodospirillaceae bacterium KN72 isolated from deep sea.</title>
        <authorList>
            <person name="Zhang D.-C."/>
        </authorList>
    </citation>
    <scope>NUCLEOTIDE SEQUENCE [LARGE SCALE GENOMIC DNA]</scope>
    <source>
        <strain evidence="4 5">KN72</strain>
    </source>
</reference>
<comment type="caution">
    <text evidence="4">The sequence shown here is derived from an EMBL/GenBank/DDBJ whole genome shotgun (WGS) entry which is preliminary data.</text>
</comment>
<dbReference type="GO" id="GO:0016829">
    <property type="term" value="F:lyase activity"/>
    <property type="evidence" value="ECO:0007669"/>
    <property type="project" value="UniProtKB-ARBA"/>
</dbReference>
<dbReference type="Gene3D" id="1.10.40.30">
    <property type="entry name" value="Fumarase/aspartase (C-terminal domain)"/>
    <property type="match status" value="1"/>
</dbReference>
<feature type="domain" description="Adenylosuccinate lyase C-terminal" evidence="3">
    <location>
        <begin position="365"/>
        <end position="444"/>
    </location>
</feature>
<dbReference type="NCBIfam" id="TIGR02426">
    <property type="entry name" value="protocat_pcaB"/>
    <property type="match status" value="1"/>
</dbReference>
<sequence>MPALVIQSRIFGEMFGSDAMRALFSDAAMVARYVEVEAALAKAEARVGVIPEEAGAAIAETADPSRIDMALLGERTEIVGVPITPLVAQMSKWAPDGHGKWVHYGATTQDIMDTADVLQIRDALNLVSEDLDGVAEALVALARDHAETPMAGRTHMQHALPISFGYKAATWLAAIDRHRARLKELRPRVEVVSFSGAAGTLASLGEEGLAVQAALARELDLGIPDITWHTARDGFAETTGLLAMICGTLGKIGTDIILMMQSEIGEVLEPYLPGRGGSSTMPQKRNPLGAEIMQTSARLLREQHGAMLDAMVQDHERASGPWAIEWHTLPTAFILASGSLRASLEVLGGLEVYPDAMRRTLDGTGGLIVSEAVMMGLAPLLGRQEAHHLVADCCRAAIETGRPFLDVLCDEPTISGAMDREDLAKLVDPANYLGSAPEMVARLLATRSHEDGE</sequence>
<dbReference type="FunFam" id="1.20.200.10:FF:000014">
    <property type="entry name" value="3-carboxy-cis,cis-muconate cycloisomerase"/>
    <property type="match status" value="1"/>
</dbReference>
<dbReference type="EC" id="5.5.1.2" evidence="2"/>
<dbReference type="PROSITE" id="PS00163">
    <property type="entry name" value="FUMARATE_LYASES"/>
    <property type="match status" value="1"/>
</dbReference>
<dbReference type="GO" id="GO:0019619">
    <property type="term" value="P:3,4-dihydroxybenzoate catabolic process"/>
    <property type="evidence" value="ECO:0007669"/>
    <property type="project" value="InterPro"/>
</dbReference>
<dbReference type="AlphaFoldDB" id="A0A7Y0DWS1"/>
<dbReference type="PRINTS" id="PR00145">
    <property type="entry name" value="ARGSUCLYASE"/>
</dbReference>
<dbReference type="Pfam" id="PF00206">
    <property type="entry name" value="Lyase_1"/>
    <property type="match status" value="1"/>
</dbReference>
<dbReference type="PRINTS" id="PR00149">
    <property type="entry name" value="FUMRATELYASE"/>
</dbReference>
<dbReference type="Proteomes" id="UP000539372">
    <property type="component" value="Unassembled WGS sequence"/>
</dbReference>
<dbReference type="PANTHER" id="PTHR43172">
    <property type="entry name" value="ADENYLOSUCCINATE LYASE"/>
    <property type="match status" value="1"/>
</dbReference>
<dbReference type="InterPro" id="IPR000362">
    <property type="entry name" value="Fumarate_lyase_fam"/>
</dbReference>
<dbReference type="InterPro" id="IPR019468">
    <property type="entry name" value="AdenyloSucc_lyase_C"/>
</dbReference>
<dbReference type="SUPFAM" id="SSF48557">
    <property type="entry name" value="L-aspartase-like"/>
    <property type="match status" value="1"/>
</dbReference>
<organism evidence="4 5">
    <name type="scientific">Pacificispira spongiicola</name>
    <dbReference type="NCBI Taxonomy" id="2729598"/>
    <lineage>
        <taxon>Bacteria</taxon>
        <taxon>Pseudomonadati</taxon>
        <taxon>Pseudomonadota</taxon>
        <taxon>Alphaproteobacteria</taxon>
        <taxon>Rhodospirillales</taxon>
        <taxon>Rhodospirillaceae</taxon>
        <taxon>Pacificispira</taxon>
    </lineage>
</organism>
<dbReference type="Gene3D" id="1.20.200.10">
    <property type="entry name" value="Fumarase/aspartase (Central domain)"/>
    <property type="match status" value="1"/>
</dbReference>
<dbReference type="CDD" id="cd01597">
    <property type="entry name" value="pCLME"/>
    <property type="match status" value="1"/>
</dbReference>
<dbReference type="Pfam" id="PF10397">
    <property type="entry name" value="ADSL_C"/>
    <property type="match status" value="1"/>
</dbReference>
<evidence type="ECO:0000256" key="2">
    <source>
        <dbReference type="NCBIfam" id="TIGR02426"/>
    </source>
</evidence>
<accession>A0A7Y0DWS1</accession>
<name>A0A7Y0DWS1_9PROT</name>
<dbReference type="InterPro" id="IPR012789">
    <property type="entry name" value="Protocat_PcaB-like"/>
</dbReference>
<gene>
    <name evidence="4" type="primary">pcaB</name>
    <name evidence="4" type="ORF">HH303_00945</name>
</gene>
<evidence type="ECO:0000259" key="3">
    <source>
        <dbReference type="SMART" id="SM00998"/>
    </source>
</evidence>
<dbReference type="InterPro" id="IPR022761">
    <property type="entry name" value="Fumarate_lyase_N"/>
</dbReference>
<evidence type="ECO:0000313" key="5">
    <source>
        <dbReference type="Proteomes" id="UP000539372"/>
    </source>
</evidence>
<evidence type="ECO:0000256" key="1">
    <source>
        <dbReference type="ARBA" id="ARBA00034772"/>
    </source>
</evidence>
<evidence type="ECO:0000313" key="4">
    <source>
        <dbReference type="EMBL" id="NMM43024.1"/>
    </source>
</evidence>
<dbReference type="SMART" id="SM00998">
    <property type="entry name" value="ADSL_C"/>
    <property type="match status" value="1"/>
</dbReference>
<protein>
    <recommendedName>
        <fullName evidence="2">3-carboxy-cis,cis-muconate cycloisomerase</fullName>
        <ecNumber evidence="2">5.5.1.2</ecNumber>
    </recommendedName>
</protein>
<dbReference type="RefSeq" id="WP_169623334.1">
    <property type="nucleotide sequence ID" value="NZ_JABBNT010000001.1"/>
</dbReference>